<comment type="caution">
    <text evidence="2">The sequence shown here is derived from an EMBL/GenBank/DDBJ whole genome shotgun (WGS) entry which is preliminary data.</text>
</comment>
<protein>
    <submittedName>
        <fullName evidence="2">Uncharacterized protein</fullName>
    </submittedName>
</protein>
<sequence>RNISRNLSPPPPQKSPRFDHTIPHRHIKGVAPNHALRRTLRTTAPLEKENFTPPNNSGRTAAKQPSSGGEKLKDVYASQSHPGERTLPLSSLDEKVHKDAIGPASIPLDGGN</sequence>
<gene>
    <name evidence="2" type="ORF">AVEN_15168_1</name>
</gene>
<feature type="region of interest" description="Disordered" evidence="1">
    <location>
        <begin position="1"/>
        <end position="112"/>
    </location>
</feature>
<dbReference type="AlphaFoldDB" id="A0A4Y2V0K9"/>
<dbReference type="EMBL" id="BGPR01041324">
    <property type="protein sequence ID" value="GBO17586.1"/>
    <property type="molecule type" value="Genomic_DNA"/>
</dbReference>
<dbReference type="Proteomes" id="UP000499080">
    <property type="component" value="Unassembled WGS sequence"/>
</dbReference>
<organism evidence="2 3">
    <name type="scientific">Araneus ventricosus</name>
    <name type="common">Orbweaver spider</name>
    <name type="synonym">Epeira ventricosa</name>
    <dbReference type="NCBI Taxonomy" id="182803"/>
    <lineage>
        <taxon>Eukaryota</taxon>
        <taxon>Metazoa</taxon>
        <taxon>Ecdysozoa</taxon>
        <taxon>Arthropoda</taxon>
        <taxon>Chelicerata</taxon>
        <taxon>Arachnida</taxon>
        <taxon>Araneae</taxon>
        <taxon>Araneomorphae</taxon>
        <taxon>Entelegynae</taxon>
        <taxon>Araneoidea</taxon>
        <taxon>Araneidae</taxon>
        <taxon>Araneus</taxon>
    </lineage>
</organism>
<feature type="compositionally biased region" description="Polar residues" evidence="1">
    <location>
        <begin position="52"/>
        <end position="67"/>
    </location>
</feature>
<evidence type="ECO:0000313" key="2">
    <source>
        <dbReference type="EMBL" id="GBO17586.1"/>
    </source>
</evidence>
<keyword evidence="3" id="KW-1185">Reference proteome</keyword>
<reference evidence="2 3" key="1">
    <citation type="journal article" date="2019" name="Sci. Rep.">
        <title>Orb-weaving spider Araneus ventricosus genome elucidates the spidroin gene catalogue.</title>
        <authorList>
            <person name="Kono N."/>
            <person name="Nakamura H."/>
            <person name="Ohtoshi R."/>
            <person name="Moran D.A.P."/>
            <person name="Shinohara A."/>
            <person name="Yoshida Y."/>
            <person name="Fujiwara M."/>
            <person name="Mori M."/>
            <person name="Tomita M."/>
            <person name="Arakawa K."/>
        </authorList>
    </citation>
    <scope>NUCLEOTIDE SEQUENCE [LARGE SCALE GENOMIC DNA]</scope>
</reference>
<evidence type="ECO:0000256" key="1">
    <source>
        <dbReference type="SAM" id="MobiDB-lite"/>
    </source>
</evidence>
<feature type="non-terminal residue" evidence="2">
    <location>
        <position position="1"/>
    </location>
</feature>
<name>A0A4Y2V0K9_ARAVE</name>
<accession>A0A4Y2V0K9</accession>
<proteinExistence type="predicted"/>
<evidence type="ECO:0000313" key="3">
    <source>
        <dbReference type="Proteomes" id="UP000499080"/>
    </source>
</evidence>